<dbReference type="EMBL" id="AMQM01005188">
    <property type="status" value="NOT_ANNOTATED_CDS"/>
    <property type="molecule type" value="Genomic_DNA"/>
</dbReference>
<keyword evidence="3" id="KW-1185">Reference proteome</keyword>
<proteinExistence type="predicted"/>
<sequence>MAALLQTELTRSVYPNQYTYFIGGIRTYVNGSRDIFYWSPYPGVFRPLESNAWVPGERKSAVDERDFCVLGQLSARKKFRGLDNVPCSAAQCLLCEFDMIN</sequence>
<protein>
    <recommendedName>
        <fullName evidence="4">C-type lectin domain-containing protein</fullName>
    </recommendedName>
</protein>
<evidence type="ECO:0008006" key="4">
    <source>
        <dbReference type="Google" id="ProtNLM"/>
    </source>
</evidence>
<gene>
    <name evidence="2" type="primary">20205324</name>
    <name evidence="1" type="ORF">HELRODRAFT_175257</name>
</gene>
<accession>T1F925</accession>
<dbReference type="KEGG" id="hro:HELRODRAFT_175257"/>
<reference evidence="1 3" key="2">
    <citation type="journal article" date="2013" name="Nature">
        <title>Insights into bilaterian evolution from three spiralian genomes.</title>
        <authorList>
            <person name="Simakov O."/>
            <person name="Marletaz F."/>
            <person name="Cho S.J."/>
            <person name="Edsinger-Gonzales E."/>
            <person name="Havlak P."/>
            <person name="Hellsten U."/>
            <person name="Kuo D.H."/>
            <person name="Larsson T."/>
            <person name="Lv J."/>
            <person name="Arendt D."/>
            <person name="Savage R."/>
            <person name="Osoegawa K."/>
            <person name="de Jong P."/>
            <person name="Grimwood J."/>
            <person name="Chapman J.A."/>
            <person name="Shapiro H."/>
            <person name="Aerts A."/>
            <person name="Otillar R.P."/>
            <person name="Terry A.Y."/>
            <person name="Boore J.L."/>
            <person name="Grigoriev I.V."/>
            <person name="Lindberg D.R."/>
            <person name="Seaver E.C."/>
            <person name="Weisblat D.A."/>
            <person name="Putnam N.H."/>
            <person name="Rokhsar D.S."/>
        </authorList>
    </citation>
    <scope>NUCLEOTIDE SEQUENCE</scope>
</reference>
<evidence type="ECO:0000313" key="1">
    <source>
        <dbReference type="EMBL" id="ESO00778.1"/>
    </source>
</evidence>
<dbReference type="AlphaFoldDB" id="T1F925"/>
<reference evidence="3" key="1">
    <citation type="submission" date="2012-12" db="EMBL/GenBank/DDBJ databases">
        <authorList>
            <person name="Hellsten U."/>
            <person name="Grimwood J."/>
            <person name="Chapman J.A."/>
            <person name="Shapiro H."/>
            <person name="Aerts A."/>
            <person name="Otillar R.P."/>
            <person name="Terry A.Y."/>
            <person name="Boore J.L."/>
            <person name="Simakov O."/>
            <person name="Marletaz F."/>
            <person name="Cho S.-J."/>
            <person name="Edsinger-Gonzales E."/>
            <person name="Havlak P."/>
            <person name="Kuo D.-H."/>
            <person name="Larsson T."/>
            <person name="Lv J."/>
            <person name="Arendt D."/>
            <person name="Savage R."/>
            <person name="Osoegawa K."/>
            <person name="de Jong P."/>
            <person name="Lindberg D.R."/>
            <person name="Seaver E.C."/>
            <person name="Weisblat D.A."/>
            <person name="Putnam N.H."/>
            <person name="Grigoriev I.V."/>
            <person name="Rokhsar D.S."/>
        </authorList>
    </citation>
    <scope>NUCLEOTIDE SEQUENCE</scope>
</reference>
<name>T1F925_HELRO</name>
<dbReference type="InterPro" id="IPR016187">
    <property type="entry name" value="CTDL_fold"/>
</dbReference>
<dbReference type="HOGENOM" id="CLU_2294667_0_0_1"/>
<reference evidence="2" key="3">
    <citation type="submission" date="2015-06" db="UniProtKB">
        <authorList>
            <consortium name="EnsemblMetazoa"/>
        </authorList>
    </citation>
    <scope>IDENTIFICATION</scope>
</reference>
<dbReference type="InParanoid" id="T1F925"/>
<organism evidence="2 3">
    <name type="scientific">Helobdella robusta</name>
    <name type="common">Californian leech</name>
    <dbReference type="NCBI Taxonomy" id="6412"/>
    <lineage>
        <taxon>Eukaryota</taxon>
        <taxon>Metazoa</taxon>
        <taxon>Spiralia</taxon>
        <taxon>Lophotrochozoa</taxon>
        <taxon>Annelida</taxon>
        <taxon>Clitellata</taxon>
        <taxon>Hirudinea</taxon>
        <taxon>Rhynchobdellida</taxon>
        <taxon>Glossiphoniidae</taxon>
        <taxon>Helobdella</taxon>
    </lineage>
</organism>
<evidence type="ECO:0000313" key="2">
    <source>
        <dbReference type="EnsemblMetazoa" id="HelroP175257"/>
    </source>
</evidence>
<dbReference type="SUPFAM" id="SSF56436">
    <property type="entry name" value="C-type lectin-like"/>
    <property type="match status" value="1"/>
</dbReference>
<dbReference type="Proteomes" id="UP000015101">
    <property type="component" value="Unassembled WGS sequence"/>
</dbReference>
<evidence type="ECO:0000313" key="3">
    <source>
        <dbReference type="Proteomes" id="UP000015101"/>
    </source>
</evidence>
<dbReference type="EnsemblMetazoa" id="HelroT175257">
    <property type="protein sequence ID" value="HelroP175257"/>
    <property type="gene ID" value="HelroG175257"/>
</dbReference>
<dbReference type="GeneID" id="20205324"/>
<dbReference type="CTD" id="20205324"/>
<dbReference type="RefSeq" id="XP_009020949.1">
    <property type="nucleotide sequence ID" value="XM_009022701.1"/>
</dbReference>
<dbReference type="EMBL" id="KB096864">
    <property type="protein sequence ID" value="ESO00778.1"/>
    <property type="molecule type" value="Genomic_DNA"/>
</dbReference>